<evidence type="ECO:0000256" key="2">
    <source>
        <dbReference type="ARBA" id="ARBA00022786"/>
    </source>
</evidence>
<protein>
    <recommendedName>
        <fullName evidence="4">UBC core domain-containing protein</fullName>
    </recommendedName>
</protein>
<feature type="compositionally biased region" description="Polar residues" evidence="3">
    <location>
        <begin position="1"/>
        <end position="23"/>
    </location>
</feature>
<evidence type="ECO:0000313" key="6">
    <source>
        <dbReference type="Proteomes" id="UP001357485"/>
    </source>
</evidence>
<dbReference type="InterPro" id="IPR016135">
    <property type="entry name" value="UBQ-conjugating_enzyme/RWD"/>
</dbReference>
<dbReference type="PROSITE" id="PS50127">
    <property type="entry name" value="UBC_2"/>
    <property type="match status" value="1"/>
</dbReference>
<dbReference type="EMBL" id="JAVRRA010016899">
    <property type="protein sequence ID" value="KAK5201045.1"/>
    <property type="molecule type" value="Genomic_DNA"/>
</dbReference>
<evidence type="ECO:0000259" key="4">
    <source>
        <dbReference type="PROSITE" id="PS50127"/>
    </source>
</evidence>
<dbReference type="SMART" id="SM00212">
    <property type="entry name" value="UBCc"/>
    <property type="match status" value="1"/>
</dbReference>
<dbReference type="PANTHER" id="PTHR46116">
    <property type="entry name" value="(E3-INDEPENDENT) E2 UBIQUITIN-CONJUGATING ENZYME"/>
    <property type="match status" value="1"/>
</dbReference>
<keyword evidence="2" id="KW-0833">Ubl conjugation pathway</keyword>
<dbReference type="Pfam" id="PF00179">
    <property type="entry name" value="UQ_con"/>
    <property type="match status" value="1"/>
</dbReference>
<feature type="region of interest" description="Disordered" evidence="3">
    <location>
        <begin position="1"/>
        <end position="27"/>
    </location>
</feature>
<dbReference type="Gene3D" id="3.10.110.10">
    <property type="entry name" value="Ubiquitin Conjugating Enzyme"/>
    <property type="match status" value="1"/>
</dbReference>
<keyword evidence="6" id="KW-1185">Reference proteome</keyword>
<gene>
    <name evidence="5" type="ORF">LTR16_004024</name>
</gene>
<evidence type="ECO:0000313" key="5">
    <source>
        <dbReference type="EMBL" id="KAK5201045.1"/>
    </source>
</evidence>
<dbReference type="SUPFAM" id="SSF54495">
    <property type="entry name" value="UBC-like"/>
    <property type="match status" value="1"/>
</dbReference>
<accession>A0ABR0LNM3</accession>
<dbReference type="PANTHER" id="PTHR46116:SF15">
    <property type="entry name" value="(E3-INDEPENDENT) E2 UBIQUITIN-CONJUGATING ENZYME"/>
    <property type="match status" value="1"/>
</dbReference>
<comment type="caution">
    <text evidence="5">The sequence shown here is derived from an EMBL/GenBank/DDBJ whole genome shotgun (WGS) entry which is preliminary data.</text>
</comment>
<evidence type="ECO:0000256" key="1">
    <source>
        <dbReference type="ARBA" id="ARBA00022679"/>
    </source>
</evidence>
<sequence>MANSPPTEIGQTLPTSMTSSESQAAEHANGHPLYDDMSLCLSSHPDAPPVYQVLDRPILPDDHHFLSTAPSGTPSTTDMRRVAKEHKILRTPGALPDGIFVHTWESRLDLIRVLVIGPLDTPYELAPFVIDLHMGPNFPSKPPDAFFHSCTDGSGPVNPNLYEDGKICLSLLGTWPTDERNESWRSTRSTVLQILVSILGLVLVREPYYNEAGYEPRYGLPEFAIPSALYTERTYIRTRAFLVQALDSSSHGFDHEMIWLYRGAPRLLERAIEAAKAIVARSEREVGGGGDEQNREARDGLKVISKGALVPLKRTIGKMEALRLEPLDAS</sequence>
<dbReference type="InterPro" id="IPR000608">
    <property type="entry name" value="UBC"/>
</dbReference>
<reference evidence="5 6" key="1">
    <citation type="submission" date="2023-08" db="EMBL/GenBank/DDBJ databases">
        <title>Black Yeasts Isolated from many extreme environments.</title>
        <authorList>
            <person name="Coleine C."/>
            <person name="Stajich J.E."/>
            <person name="Selbmann L."/>
        </authorList>
    </citation>
    <scope>NUCLEOTIDE SEQUENCE [LARGE SCALE GENOMIC DNA]</scope>
    <source>
        <strain evidence="5 6">CCFEE 536</strain>
    </source>
</reference>
<keyword evidence="1" id="KW-0808">Transferase</keyword>
<dbReference type="CDD" id="cd23837">
    <property type="entry name" value="UBCc_UBE2O"/>
    <property type="match status" value="1"/>
</dbReference>
<name>A0ABR0LNM3_9PEZI</name>
<proteinExistence type="predicted"/>
<dbReference type="Proteomes" id="UP001357485">
    <property type="component" value="Unassembled WGS sequence"/>
</dbReference>
<evidence type="ECO:0000256" key="3">
    <source>
        <dbReference type="SAM" id="MobiDB-lite"/>
    </source>
</evidence>
<feature type="domain" description="UBC core" evidence="4">
    <location>
        <begin position="77"/>
        <end position="241"/>
    </location>
</feature>
<organism evidence="5 6">
    <name type="scientific">Cryomyces antarcticus</name>
    <dbReference type="NCBI Taxonomy" id="329879"/>
    <lineage>
        <taxon>Eukaryota</taxon>
        <taxon>Fungi</taxon>
        <taxon>Dikarya</taxon>
        <taxon>Ascomycota</taxon>
        <taxon>Pezizomycotina</taxon>
        <taxon>Dothideomycetes</taxon>
        <taxon>Dothideomycetes incertae sedis</taxon>
        <taxon>Cryomyces</taxon>
    </lineage>
</organism>